<keyword evidence="1" id="KW-1133">Transmembrane helix</keyword>
<reference evidence="2" key="1">
    <citation type="journal article" date="2014" name="Int. J. Syst. Evol. Microbiol.">
        <title>Complete genome sequence of Corynebacterium casei LMG S-19264T (=DSM 44701T), isolated from a smear-ripened cheese.</title>
        <authorList>
            <consortium name="US DOE Joint Genome Institute (JGI-PGF)"/>
            <person name="Walter F."/>
            <person name="Albersmeier A."/>
            <person name="Kalinowski J."/>
            <person name="Ruckert C."/>
        </authorList>
    </citation>
    <scope>NUCLEOTIDE SEQUENCE</scope>
    <source>
        <strain evidence="2">JCM 4654</strain>
    </source>
</reference>
<feature type="transmembrane region" description="Helical" evidence="1">
    <location>
        <begin position="29"/>
        <end position="48"/>
    </location>
</feature>
<reference evidence="2" key="2">
    <citation type="submission" date="2020-09" db="EMBL/GenBank/DDBJ databases">
        <authorList>
            <person name="Sun Q."/>
            <person name="Ohkuma M."/>
        </authorList>
    </citation>
    <scope>NUCLEOTIDE SEQUENCE</scope>
    <source>
        <strain evidence="2">JCM 4654</strain>
    </source>
</reference>
<proteinExistence type="predicted"/>
<dbReference type="EMBL" id="BMVF01000015">
    <property type="protein sequence ID" value="GHD93770.1"/>
    <property type="molecule type" value="Genomic_DNA"/>
</dbReference>
<sequence length="70" mass="7532">MTITDDVGRLAGGSGRTARLAIDRMVRPVWYALVAYGGLWLGGVDFAADGTPVPRLPFDEDPARQDLRAS</sequence>
<evidence type="ECO:0000313" key="2">
    <source>
        <dbReference type="EMBL" id="GHD93770.1"/>
    </source>
</evidence>
<organism evidence="2 3">
    <name type="scientific">Streptomyces naganishii JCM 4654</name>
    <dbReference type="NCBI Taxonomy" id="1306179"/>
    <lineage>
        <taxon>Bacteria</taxon>
        <taxon>Bacillati</taxon>
        <taxon>Actinomycetota</taxon>
        <taxon>Actinomycetes</taxon>
        <taxon>Kitasatosporales</taxon>
        <taxon>Streptomycetaceae</taxon>
        <taxon>Streptomyces</taxon>
    </lineage>
</organism>
<keyword evidence="1" id="KW-0472">Membrane</keyword>
<evidence type="ECO:0000313" key="3">
    <source>
        <dbReference type="Proteomes" id="UP000608955"/>
    </source>
</evidence>
<keyword evidence="3" id="KW-1185">Reference proteome</keyword>
<dbReference type="AlphaFoldDB" id="A0A918Y7D7"/>
<protein>
    <submittedName>
        <fullName evidence="2">Uncharacterized protein</fullName>
    </submittedName>
</protein>
<keyword evidence="1" id="KW-0812">Transmembrane</keyword>
<accession>A0A918Y7D7</accession>
<gene>
    <name evidence="2" type="ORF">GCM10010508_51970</name>
</gene>
<name>A0A918Y7D7_9ACTN</name>
<evidence type="ECO:0000256" key="1">
    <source>
        <dbReference type="SAM" id="Phobius"/>
    </source>
</evidence>
<dbReference type="Proteomes" id="UP000608955">
    <property type="component" value="Unassembled WGS sequence"/>
</dbReference>
<comment type="caution">
    <text evidence="2">The sequence shown here is derived from an EMBL/GenBank/DDBJ whole genome shotgun (WGS) entry which is preliminary data.</text>
</comment>
<dbReference type="RefSeq" id="WP_190180271.1">
    <property type="nucleotide sequence ID" value="NZ_BMVF01000015.1"/>
</dbReference>